<feature type="coiled-coil region" evidence="2">
    <location>
        <begin position="13"/>
        <end position="40"/>
    </location>
</feature>
<feature type="compositionally biased region" description="Basic and acidic residues" evidence="3">
    <location>
        <begin position="125"/>
        <end position="142"/>
    </location>
</feature>
<feature type="coiled-coil region" evidence="2">
    <location>
        <begin position="178"/>
        <end position="205"/>
    </location>
</feature>
<protein>
    <recommendedName>
        <fullName evidence="1">Vacuolar ATPase assembly protein VMA22</fullName>
    </recommendedName>
</protein>
<comment type="caution">
    <text evidence="4">The sequence shown here is derived from an EMBL/GenBank/DDBJ whole genome shotgun (WGS) entry which is preliminary data.</text>
</comment>
<proteinExistence type="predicted"/>
<evidence type="ECO:0000256" key="2">
    <source>
        <dbReference type="SAM" id="Coils"/>
    </source>
</evidence>
<dbReference type="PANTHER" id="PTHR31996:SF2">
    <property type="entry name" value="COILED-COIL DOMAIN-CONTAINING PROTEIN 115"/>
    <property type="match status" value="1"/>
</dbReference>
<organism evidence="4 5">
    <name type="scientific">Ranitomeya imitator</name>
    <name type="common">mimic poison frog</name>
    <dbReference type="NCBI Taxonomy" id="111125"/>
    <lineage>
        <taxon>Eukaryota</taxon>
        <taxon>Metazoa</taxon>
        <taxon>Chordata</taxon>
        <taxon>Craniata</taxon>
        <taxon>Vertebrata</taxon>
        <taxon>Euteleostomi</taxon>
        <taxon>Amphibia</taxon>
        <taxon>Batrachia</taxon>
        <taxon>Anura</taxon>
        <taxon>Neobatrachia</taxon>
        <taxon>Hyloidea</taxon>
        <taxon>Dendrobatidae</taxon>
        <taxon>Dendrobatinae</taxon>
        <taxon>Ranitomeya</taxon>
    </lineage>
</organism>
<dbReference type="Gene3D" id="1.10.287.3240">
    <property type="match status" value="1"/>
</dbReference>
<reference evidence="4" key="1">
    <citation type="submission" date="2023-07" db="EMBL/GenBank/DDBJ databases">
        <authorList>
            <person name="Stuckert A."/>
        </authorList>
    </citation>
    <scope>NUCLEOTIDE SEQUENCE</scope>
</reference>
<evidence type="ECO:0000256" key="1">
    <source>
        <dbReference type="ARBA" id="ARBA00093634"/>
    </source>
</evidence>
<dbReference type="PANTHER" id="PTHR31996">
    <property type="entry name" value="COILED-COIL DOMAIN-CONTAINING PROTEIN 115"/>
    <property type="match status" value="1"/>
</dbReference>
<dbReference type="EMBL" id="CAUEEQ010004447">
    <property type="protein sequence ID" value="CAJ0927435.1"/>
    <property type="molecule type" value="Genomic_DNA"/>
</dbReference>
<dbReference type="Pfam" id="PF21730">
    <property type="entry name" value="Vma22_CCDC115"/>
    <property type="match status" value="1"/>
</dbReference>
<evidence type="ECO:0000313" key="4">
    <source>
        <dbReference type="EMBL" id="CAJ0927435.1"/>
    </source>
</evidence>
<sequence length="207" mass="23330">MAPSVEETTVDVNQRLDQLLLRVMDDLEDLKEKRQCLNAVIEKGWFCLSQSRYSMGNKSVSSLQYTPEMTPSTFVQDSTVEDGLTTFTAEHVLPDTQDKVTEEKLPKVENIGAADQVLRHRGHKSIKEPPKPTTAEDHEKPKSPVASDPLRWFGVLVPQSLRQAQSNFRQGTILAAEVASLQNSIEENRQQYRALLAQKKREQVQSG</sequence>
<keyword evidence="5" id="KW-1185">Reference proteome</keyword>
<gene>
    <name evidence="4" type="ORF">RIMI_LOCUS3042583</name>
</gene>
<name>A0ABN9KWX5_9NEOB</name>
<feature type="region of interest" description="Disordered" evidence="3">
    <location>
        <begin position="118"/>
        <end position="147"/>
    </location>
</feature>
<dbReference type="Proteomes" id="UP001176940">
    <property type="component" value="Unassembled WGS sequence"/>
</dbReference>
<keyword evidence="2" id="KW-0175">Coiled coil</keyword>
<feature type="non-terminal residue" evidence="4">
    <location>
        <position position="207"/>
    </location>
</feature>
<dbReference type="InterPro" id="IPR040357">
    <property type="entry name" value="Vma22/CCDC115"/>
</dbReference>
<accession>A0ABN9KWX5</accession>
<evidence type="ECO:0000256" key="3">
    <source>
        <dbReference type="SAM" id="MobiDB-lite"/>
    </source>
</evidence>
<evidence type="ECO:0000313" key="5">
    <source>
        <dbReference type="Proteomes" id="UP001176940"/>
    </source>
</evidence>